<comment type="caution">
    <text evidence="8">The sequence shown here is derived from an EMBL/GenBank/DDBJ whole genome shotgun (WGS) entry which is preliminary data.</text>
</comment>
<feature type="compositionally biased region" description="Basic residues" evidence="6">
    <location>
        <begin position="82"/>
        <end position="91"/>
    </location>
</feature>
<feature type="compositionally biased region" description="Basic and acidic residues" evidence="6">
    <location>
        <begin position="58"/>
        <end position="67"/>
    </location>
</feature>
<dbReference type="CDD" id="cd03221">
    <property type="entry name" value="ABCF_EF-3"/>
    <property type="match status" value="2"/>
</dbReference>
<keyword evidence="5" id="KW-0175">Coiled coil</keyword>
<evidence type="ECO:0000256" key="6">
    <source>
        <dbReference type="SAM" id="MobiDB-lite"/>
    </source>
</evidence>
<dbReference type="Pfam" id="PF00005">
    <property type="entry name" value="ABC_tran"/>
    <property type="match status" value="2"/>
</dbReference>
<protein>
    <recommendedName>
        <fullName evidence="7">ABC transporter domain-containing protein</fullName>
    </recommendedName>
</protein>
<feature type="region of interest" description="Disordered" evidence="6">
    <location>
        <begin position="1"/>
        <end position="258"/>
    </location>
</feature>
<dbReference type="FunFam" id="3.40.50.300:FF:000104">
    <property type="entry name" value="ATP-binding cassette sub-family F member 3"/>
    <property type="match status" value="1"/>
</dbReference>
<evidence type="ECO:0000313" key="8">
    <source>
        <dbReference type="EMBL" id="GAO50681.1"/>
    </source>
</evidence>
<name>A0A0E9NLW6_SAICN</name>
<dbReference type="PANTHER" id="PTHR19211:SF131">
    <property type="entry name" value="RIBOSOME BIOGENESIS ATPASE"/>
    <property type="match status" value="1"/>
</dbReference>
<dbReference type="SUPFAM" id="SSF52540">
    <property type="entry name" value="P-loop containing nucleoside triphosphate hydrolases"/>
    <property type="match status" value="2"/>
</dbReference>
<keyword evidence="2" id="KW-0677">Repeat</keyword>
<gene>
    <name evidence="8" type="ORF">G7K_4803-t1</name>
</gene>
<dbReference type="PROSITE" id="PS50893">
    <property type="entry name" value="ABC_TRANSPORTER_2"/>
    <property type="match status" value="2"/>
</dbReference>
<evidence type="ECO:0000313" key="9">
    <source>
        <dbReference type="Proteomes" id="UP000033140"/>
    </source>
</evidence>
<feature type="compositionally biased region" description="Basic residues" evidence="6">
    <location>
        <begin position="221"/>
        <end position="242"/>
    </location>
</feature>
<reference evidence="8 9" key="3">
    <citation type="journal article" date="2015" name="Genome Announc.">
        <title>Draft Genome Sequence of the Archiascomycetous Yeast Saitoella complicata.</title>
        <authorList>
            <person name="Yamauchi K."/>
            <person name="Kondo S."/>
            <person name="Hamamoto M."/>
            <person name="Takahashi Y."/>
            <person name="Ogura Y."/>
            <person name="Hayashi T."/>
            <person name="Nishida H."/>
        </authorList>
    </citation>
    <scope>NUCLEOTIDE SEQUENCE [LARGE SCALE GENOMIC DNA]</scope>
    <source>
        <strain evidence="8 9">NRRL Y-17804</strain>
    </source>
</reference>
<dbReference type="EMBL" id="BACD03000035">
    <property type="protein sequence ID" value="GAO50681.1"/>
    <property type="molecule type" value="Genomic_DNA"/>
</dbReference>
<dbReference type="GO" id="GO:0016887">
    <property type="term" value="F:ATP hydrolysis activity"/>
    <property type="evidence" value="ECO:0007669"/>
    <property type="project" value="InterPro"/>
</dbReference>
<sequence length="845" mass="95182">MGRRKNNRDDDDLGLGAASPAANVSADESPAPAVSKSAAKKDKRNKKKAAQVQDDSDDSKFDLKPETPEEEEEGSEEEIKPAPKKKGKAAKKAAPPPPKNAFDMLEDDDVDEEEEEEEEEAKPVSKSKKASKVSKSSKKSKSKKAVESEDEEEEEDEEDEPVQKARSAFDALDIEDEDEDEEDEEEKDEKPKKSKSKKSSSKKSMKSADDEDDEDESGEKKPKKEKKDRKERRKEKLAKKMKAAVGPGSDEEKEPEVKNEVFLNSKAAYGYASGSNIGPEGQNPADAIAITGNLLSPPNSRDVQIEKLTLQAFGKTLIKESNFNILNGRRYGVIAPNGSGKSTLMHAIACGLLPVPPALDFYLLDREFGPTDLTSLEAVLDINERERKHLEEEMDDLLDDPDKNAVRLDWIQTRLTELEIDGSDRQAKAILTGLGFSEERMNTKTKDLSGGWRMRISLARILFVKPTLMMLDEPTNHLDLEAVAWLEEYLLHEIEGHTLMIISHSMDTLNEVCTDIIHLYHQHLDFYNGNYDTFVRVREEKTAQLTKRSNTKEKEMAKLQQKLNKTGSKEQQQAKSKVKAMEKKFEKDKAKDATLEEELIQDRELNLKFTPCGGGIPAPAIKFREVDFAYPDQPILLHDMNFGLDLSSRVALVGPNGAGKTTLIKLILGKLEATTGTISKHHHLRLAHFHQHMGDQLNLDMSAVDWLRIEYGERGVGDMRKWVGKFGLTGKSQVVPMKQLSDGQRRRVLFAYLGLKNPHMILFDEPTNALDLDTIDALAEAINEFDGGVVIISHDFRLIEQVAEEVWIVDKGKVEEFDGDIRDYKNMLKQHIRKEREERLLEQEK</sequence>
<dbReference type="InterPro" id="IPR003593">
    <property type="entry name" value="AAA+_ATPase"/>
</dbReference>
<evidence type="ECO:0000256" key="3">
    <source>
        <dbReference type="ARBA" id="ARBA00022741"/>
    </source>
</evidence>
<dbReference type="PANTHER" id="PTHR19211">
    <property type="entry name" value="ATP-BINDING TRANSPORT PROTEIN-RELATED"/>
    <property type="match status" value="1"/>
</dbReference>
<keyword evidence="9" id="KW-1185">Reference proteome</keyword>
<dbReference type="InterPro" id="IPR027417">
    <property type="entry name" value="P-loop_NTPase"/>
</dbReference>
<feature type="compositionally biased region" description="Basic residues" evidence="6">
    <location>
        <begin position="125"/>
        <end position="143"/>
    </location>
</feature>
<dbReference type="InterPro" id="IPR032781">
    <property type="entry name" value="ABC_tran_Xtn"/>
</dbReference>
<organism evidence="8 9">
    <name type="scientific">Saitoella complicata (strain BCRC 22490 / CBS 7301 / JCM 7358 / NBRC 10748 / NRRL Y-17804)</name>
    <dbReference type="NCBI Taxonomy" id="698492"/>
    <lineage>
        <taxon>Eukaryota</taxon>
        <taxon>Fungi</taxon>
        <taxon>Dikarya</taxon>
        <taxon>Ascomycota</taxon>
        <taxon>Taphrinomycotina</taxon>
        <taxon>Taphrinomycotina incertae sedis</taxon>
        <taxon>Saitoella</taxon>
    </lineage>
</organism>
<dbReference type="Gene3D" id="3.40.50.300">
    <property type="entry name" value="P-loop containing nucleotide triphosphate hydrolases"/>
    <property type="match status" value="2"/>
</dbReference>
<feature type="compositionally biased region" description="Acidic residues" evidence="6">
    <location>
        <begin position="148"/>
        <end position="160"/>
    </location>
</feature>
<feature type="compositionally biased region" description="Acidic residues" evidence="6">
    <location>
        <begin position="172"/>
        <end position="187"/>
    </location>
</feature>
<evidence type="ECO:0000256" key="5">
    <source>
        <dbReference type="SAM" id="Coils"/>
    </source>
</evidence>
<dbReference type="Proteomes" id="UP000033140">
    <property type="component" value="Unassembled WGS sequence"/>
</dbReference>
<evidence type="ECO:0000259" key="7">
    <source>
        <dbReference type="PROSITE" id="PS50893"/>
    </source>
</evidence>
<dbReference type="STRING" id="698492.A0A0E9NLW6"/>
<evidence type="ECO:0000256" key="1">
    <source>
        <dbReference type="ARBA" id="ARBA00005417"/>
    </source>
</evidence>
<keyword evidence="3" id="KW-0547">Nucleotide-binding</keyword>
<accession>A0A0E9NLW6</accession>
<comment type="similarity">
    <text evidence="1">Belongs to the ABC transporter superfamily.</text>
</comment>
<dbReference type="PROSITE" id="PS00211">
    <property type="entry name" value="ABC_TRANSPORTER_1"/>
    <property type="match status" value="1"/>
</dbReference>
<feature type="compositionally biased region" description="Basic residues" evidence="6">
    <location>
        <begin position="192"/>
        <end position="205"/>
    </location>
</feature>
<dbReference type="SMART" id="SM00382">
    <property type="entry name" value="AAA"/>
    <property type="match status" value="2"/>
</dbReference>
<evidence type="ECO:0000256" key="4">
    <source>
        <dbReference type="ARBA" id="ARBA00022840"/>
    </source>
</evidence>
<dbReference type="InterPro" id="IPR003439">
    <property type="entry name" value="ABC_transporter-like_ATP-bd"/>
</dbReference>
<feature type="domain" description="ABC transporter" evidence="7">
    <location>
        <begin position="303"/>
        <end position="546"/>
    </location>
</feature>
<dbReference type="FunFam" id="3.40.50.300:FF:000011">
    <property type="entry name" value="Putative ABC transporter ATP-binding component"/>
    <property type="match status" value="1"/>
</dbReference>
<keyword evidence="4" id="KW-0067">ATP-binding</keyword>
<proteinExistence type="inferred from homology"/>
<feature type="compositionally biased region" description="Acidic residues" evidence="6">
    <location>
        <begin position="104"/>
        <end position="120"/>
    </location>
</feature>
<feature type="coiled-coil region" evidence="5">
    <location>
        <begin position="373"/>
        <end position="400"/>
    </location>
</feature>
<dbReference type="InterPro" id="IPR050611">
    <property type="entry name" value="ABCF"/>
</dbReference>
<feature type="coiled-coil region" evidence="5">
    <location>
        <begin position="542"/>
        <end position="598"/>
    </location>
</feature>
<reference evidence="8 9" key="1">
    <citation type="journal article" date="2011" name="J. Gen. Appl. Microbiol.">
        <title>Draft genome sequencing of the enigmatic yeast Saitoella complicata.</title>
        <authorList>
            <person name="Nishida H."/>
            <person name="Hamamoto M."/>
            <person name="Sugiyama J."/>
        </authorList>
    </citation>
    <scope>NUCLEOTIDE SEQUENCE [LARGE SCALE GENOMIC DNA]</scope>
    <source>
        <strain evidence="8 9">NRRL Y-17804</strain>
    </source>
</reference>
<evidence type="ECO:0000256" key="2">
    <source>
        <dbReference type="ARBA" id="ARBA00022737"/>
    </source>
</evidence>
<dbReference type="AlphaFoldDB" id="A0A0E9NLW6"/>
<dbReference type="OMA" id="YLDQHTK"/>
<reference evidence="8 9" key="2">
    <citation type="journal article" date="2014" name="J. Gen. Appl. Microbiol.">
        <title>The early diverging ascomycetous budding yeast Saitoella complicata has three histone deacetylases belonging to the Clr6, Hos2, and Rpd3 lineages.</title>
        <authorList>
            <person name="Nishida H."/>
            <person name="Matsumoto T."/>
            <person name="Kondo S."/>
            <person name="Hamamoto M."/>
            <person name="Yoshikawa H."/>
        </authorList>
    </citation>
    <scope>NUCLEOTIDE SEQUENCE [LARGE SCALE GENOMIC DNA]</scope>
    <source>
        <strain evidence="8 9">NRRL Y-17804</strain>
    </source>
</reference>
<feature type="domain" description="ABC transporter" evidence="7">
    <location>
        <begin position="621"/>
        <end position="836"/>
    </location>
</feature>
<dbReference type="Pfam" id="PF12848">
    <property type="entry name" value="ABC_tran_Xtn"/>
    <property type="match status" value="1"/>
</dbReference>
<dbReference type="InterPro" id="IPR017871">
    <property type="entry name" value="ABC_transporter-like_CS"/>
</dbReference>
<dbReference type="GO" id="GO:0005524">
    <property type="term" value="F:ATP binding"/>
    <property type="evidence" value="ECO:0007669"/>
    <property type="project" value="UniProtKB-KW"/>
</dbReference>